<evidence type="ECO:0000256" key="5">
    <source>
        <dbReference type="RuleBase" id="RU004404"/>
    </source>
</evidence>
<evidence type="ECO:0000256" key="1">
    <source>
        <dbReference type="ARBA" id="ARBA00009179"/>
    </source>
</evidence>
<dbReference type="InterPro" id="IPR029045">
    <property type="entry name" value="ClpP/crotonase-like_dom_sf"/>
</dbReference>
<evidence type="ECO:0000313" key="8">
    <source>
        <dbReference type="EMBL" id="SJZ78192.1"/>
    </source>
</evidence>
<evidence type="ECO:0000256" key="2">
    <source>
        <dbReference type="ARBA" id="ARBA00022670"/>
    </source>
</evidence>
<keyword evidence="4 5" id="KW-0720">Serine protease</keyword>
<dbReference type="NCBIfam" id="TIGR00225">
    <property type="entry name" value="prc"/>
    <property type="match status" value="1"/>
</dbReference>
<dbReference type="CDD" id="cd07560">
    <property type="entry name" value="Peptidase_S41_CPP"/>
    <property type="match status" value="1"/>
</dbReference>
<name>A0A1T4NG12_9PORP</name>
<dbReference type="GO" id="GO:0007165">
    <property type="term" value="P:signal transduction"/>
    <property type="evidence" value="ECO:0007669"/>
    <property type="project" value="TreeGrafter"/>
</dbReference>
<feature type="domain" description="PDZ" evidence="7">
    <location>
        <begin position="91"/>
        <end position="152"/>
    </location>
</feature>
<accession>A0A1T4NG12</accession>
<evidence type="ECO:0000256" key="4">
    <source>
        <dbReference type="ARBA" id="ARBA00022825"/>
    </source>
</evidence>
<dbReference type="GO" id="GO:0004175">
    <property type="term" value="F:endopeptidase activity"/>
    <property type="evidence" value="ECO:0007669"/>
    <property type="project" value="TreeGrafter"/>
</dbReference>
<keyword evidence="9" id="KW-1185">Reference proteome</keyword>
<gene>
    <name evidence="8" type="ORF">SAMN02745171_01116</name>
</gene>
<dbReference type="STRING" id="29524.SAMN02745171_01116"/>
<dbReference type="Proteomes" id="UP000190121">
    <property type="component" value="Unassembled WGS sequence"/>
</dbReference>
<keyword evidence="3 5" id="KW-0378">Hydrolase</keyword>
<dbReference type="SUPFAM" id="SSF50156">
    <property type="entry name" value="PDZ domain-like"/>
    <property type="match status" value="1"/>
</dbReference>
<protein>
    <submittedName>
        <fullName evidence="8">C-terminal processing peptidase-3. Serine peptidase. MEROPS family S41A</fullName>
    </submittedName>
</protein>
<dbReference type="SUPFAM" id="SSF52096">
    <property type="entry name" value="ClpP/crotonase"/>
    <property type="match status" value="1"/>
</dbReference>
<organism evidence="8 9">
    <name type="scientific">Porphyromonas circumdentaria</name>
    <dbReference type="NCBI Taxonomy" id="29524"/>
    <lineage>
        <taxon>Bacteria</taxon>
        <taxon>Pseudomonadati</taxon>
        <taxon>Bacteroidota</taxon>
        <taxon>Bacteroidia</taxon>
        <taxon>Bacteroidales</taxon>
        <taxon>Porphyromonadaceae</taxon>
        <taxon>Porphyromonas</taxon>
    </lineage>
</organism>
<dbReference type="Gene3D" id="3.90.226.10">
    <property type="entry name" value="2-enoyl-CoA Hydratase, Chain A, domain 1"/>
    <property type="match status" value="1"/>
</dbReference>
<dbReference type="InterPro" id="IPR041489">
    <property type="entry name" value="PDZ_6"/>
</dbReference>
<dbReference type="InterPro" id="IPR004447">
    <property type="entry name" value="Peptidase_S41A"/>
</dbReference>
<dbReference type="CDD" id="cd06782">
    <property type="entry name" value="cpPDZ_CPP-like"/>
    <property type="match status" value="1"/>
</dbReference>
<dbReference type="EMBL" id="FUXE01000010">
    <property type="protein sequence ID" value="SJZ78192.1"/>
    <property type="molecule type" value="Genomic_DNA"/>
</dbReference>
<dbReference type="Gene3D" id="2.30.42.10">
    <property type="match status" value="1"/>
</dbReference>
<dbReference type="GO" id="GO:0030288">
    <property type="term" value="C:outer membrane-bounded periplasmic space"/>
    <property type="evidence" value="ECO:0007669"/>
    <property type="project" value="TreeGrafter"/>
</dbReference>
<dbReference type="InterPro" id="IPR001478">
    <property type="entry name" value="PDZ"/>
</dbReference>
<feature type="compositionally biased region" description="Acidic residues" evidence="6">
    <location>
        <begin position="547"/>
        <end position="563"/>
    </location>
</feature>
<dbReference type="GO" id="GO:0006508">
    <property type="term" value="P:proteolysis"/>
    <property type="evidence" value="ECO:0007669"/>
    <property type="project" value="UniProtKB-KW"/>
</dbReference>
<keyword evidence="2 5" id="KW-0645">Protease</keyword>
<evidence type="ECO:0000259" key="7">
    <source>
        <dbReference type="PROSITE" id="PS50106"/>
    </source>
</evidence>
<feature type="region of interest" description="Disordered" evidence="6">
    <location>
        <begin position="533"/>
        <end position="563"/>
    </location>
</feature>
<proteinExistence type="inferred from homology"/>
<evidence type="ECO:0000256" key="6">
    <source>
        <dbReference type="SAM" id="MobiDB-lite"/>
    </source>
</evidence>
<dbReference type="GO" id="GO:0008236">
    <property type="term" value="F:serine-type peptidase activity"/>
    <property type="evidence" value="ECO:0007669"/>
    <property type="project" value="UniProtKB-KW"/>
</dbReference>
<dbReference type="Gene3D" id="3.30.750.44">
    <property type="match status" value="1"/>
</dbReference>
<dbReference type="Pfam" id="PF03572">
    <property type="entry name" value="Peptidase_S41"/>
    <property type="match status" value="1"/>
</dbReference>
<dbReference type="RefSeq" id="WP_078737032.1">
    <property type="nucleotide sequence ID" value="NZ_FUXE01000010.1"/>
</dbReference>
<evidence type="ECO:0000256" key="3">
    <source>
        <dbReference type="ARBA" id="ARBA00022801"/>
    </source>
</evidence>
<sequence>MKRYSTLTLITLSATTLLVGAVISWLIATQTSRNSKTDLEQVLALIAEHYVDSVDVDELQQSILPLIVSNLDPHSAYIPRKESDWENQRLNGSFCGIGITFNTIIDTPVIIDILPGGPSEHAGLKPGDRILKANRKPLTGKGISADSVRQILLGERASVVKLELLRDNKSFSTQIVRGDVPVPSVDVAFMPYKETGLIRIVQWGRTTPYEFRAAYARLKEKGMRSLIIDLRDNSGGYLEPAIQLANEFLKKGQLIVYTQGKAYPREDYHATGNGLMQDIPLVVLVNEFSASSSEVFAGAMQDHDRATIIGRRTFGKGLIQRPFYLRDSAQLRLTIARYYSPSGRCIQKQYTMGDMQSYQRDLINRYESGEMFATDSLLLKGAQQFKTDAGHIVYGGFGIMPTIFIPVDSTGVNSYYLRLIESGTMDEYAFLYVDQNRKNLSAYDDITKLGAFLSYQGGLIYDYARFAASKGIQMRSRMLYEARNLLRRALYGKIANYALGIEAAYQFFNETDQALLEGVRSFHKEETPSLKALSYYTSDKSNTSQETNEESEDPSQEEYEEEL</sequence>
<dbReference type="SMART" id="SM00228">
    <property type="entry name" value="PDZ"/>
    <property type="match status" value="1"/>
</dbReference>
<dbReference type="PROSITE" id="PS50106">
    <property type="entry name" value="PDZ"/>
    <property type="match status" value="1"/>
</dbReference>
<dbReference type="PANTHER" id="PTHR32060">
    <property type="entry name" value="TAIL-SPECIFIC PROTEASE"/>
    <property type="match status" value="1"/>
</dbReference>
<dbReference type="OrthoDB" id="9812068at2"/>
<dbReference type="InterPro" id="IPR005151">
    <property type="entry name" value="Tail-specific_protease"/>
</dbReference>
<dbReference type="Pfam" id="PF17820">
    <property type="entry name" value="PDZ_6"/>
    <property type="match status" value="1"/>
</dbReference>
<dbReference type="PANTHER" id="PTHR32060:SF30">
    <property type="entry name" value="CARBOXY-TERMINAL PROCESSING PROTEASE CTPA"/>
    <property type="match status" value="1"/>
</dbReference>
<dbReference type="SMART" id="SM00245">
    <property type="entry name" value="TSPc"/>
    <property type="match status" value="1"/>
</dbReference>
<comment type="similarity">
    <text evidence="1 5">Belongs to the peptidase S41A family.</text>
</comment>
<reference evidence="9" key="1">
    <citation type="submission" date="2017-02" db="EMBL/GenBank/DDBJ databases">
        <authorList>
            <person name="Varghese N."/>
            <person name="Submissions S."/>
        </authorList>
    </citation>
    <scope>NUCLEOTIDE SEQUENCE [LARGE SCALE GENOMIC DNA]</scope>
    <source>
        <strain evidence="9">ATCC 51356</strain>
    </source>
</reference>
<dbReference type="AlphaFoldDB" id="A0A1T4NG12"/>
<evidence type="ECO:0000313" key="9">
    <source>
        <dbReference type="Proteomes" id="UP000190121"/>
    </source>
</evidence>
<dbReference type="InterPro" id="IPR036034">
    <property type="entry name" value="PDZ_sf"/>
</dbReference>